<dbReference type="OrthoDB" id="9066681at2"/>
<dbReference type="Proteomes" id="UP000199699">
    <property type="component" value="Unassembled WGS sequence"/>
</dbReference>
<organism evidence="2 3">
    <name type="scientific">Micromonospora nigra</name>
    <dbReference type="NCBI Taxonomy" id="145857"/>
    <lineage>
        <taxon>Bacteria</taxon>
        <taxon>Bacillati</taxon>
        <taxon>Actinomycetota</taxon>
        <taxon>Actinomycetes</taxon>
        <taxon>Micromonosporales</taxon>
        <taxon>Micromonosporaceae</taxon>
        <taxon>Micromonospora</taxon>
    </lineage>
</organism>
<protein>
    <submittedName>
        <fullName evidence="2">Uncharacterized protein</fullName>
    </submittedName>
</protein>
<sequence>MSEYQYYEFTAVDRPLTVRERAELRSLSTRADITATSLVNTYEWGNFKGDPRKLMERYFDAHLYLANWGTHQLMLRLPKHVLDPATVAQYCQGDSASAWTAGKHVIIDLHDEDEDGADEWDLDGHGLLTSIIPVRAGLAAGDLRLLYLAWLRCVQSEEIADDEREPPVPAGLGALDAPLTAVAEFLRIDTDLIAAAAAGLAQAASSEPTAAQLRTWVVGLPAWDKDAILADLITGGDSYLRSRLLRRYRDGHPADASTPTAIRTAGQLLAAAADLRAVGERRDAEQRERDRVRRERSAAAARQRHLDTLAVDQPAAWQRVNALIATKKPREYDTAVQLLVDLRDLGERDENTSSFRNRLAELRAAHARKPSLLERLNLAGLDT</sequence>
<evidence type="ECO:0000313" key="2">
    <source>
        <dbReference type="EMBL" id="SCL25717.1"/>
    </source>
</evidence>
<name>A0A1C6S8B0_9ACTN</name>
<dbReference type="EMBL" id="FMHT01000003">
    <property type="protein sequence ID" value="SCL25717.1"/>
    <property type="molecule type" value="Genomic_DNA"/>
</dbReference>
<dbReference type="STRING" id="145857.GA0070616_3162"/>
<dbReference type="RefSeq" id="WP_091082541.1">
    <property type="nucleotide sequence ID" value="NZ_FMHT01000003.1"/>
</dbReference>
<evidence type="ECO:0000313" key="3">
    <source>
        <dbReference type="Proteomes" id="UP000199699"/>
    </source>
</evidence>
<accession>A0A1C6S8B0</accession>
<keyword evidence="3" id="KW-1185">Reference proteome</keyword>
<dbReference type="AlphaFoldDB" id="A0A1C6S8B0"/>
<evidence type="ECO:0000256" key="1">
    <source>
        <dbReference type="SAM" id="Coils"/>
    </source>
</evidence>
<gene>
    <name evidence="2" type="ORF">GA0070616_3162</name>
</gene>
<reference evidence="2 3" key="1">
    <citation type="submission" date="2016-06" db="EMBL/GenBank/DDBJ databases">
        <authorList>
            <person name="Kjaerup R.B."/>
            <person name="Dalgaard T.S."/>
            <person name="Juul-Madsen H.R."/>
        </authorList>
    </citation>
    <scope>NUCLEOTIDE SEQUENCE [LARGE SCALE GENOMIC DNA]</scope>
    <source>
        <strain evidence="2 3">DSM 43818</strain>
    </source>
</reference>
<proteinExistence type="predicted"/>
<feature type="coiled-coil region" evidence="1">
    <location>
        <begin position="275"/>
        <end position="302"/>
    </location>
</feature>
<keyword evidence="1" id="KW-0175">Coiled coil</keyword>